<organism evidence="1 2">
    <name type="scientific">Scytonema hofmannii PCC 7110</name>
    <dbReference type="NCBI Taxonomy" id="128403"/>
    <lineage>
        <taxon>Bacteria</taxon>
        <taxon>Bacillati</taxon>
        <taxon>Cyanobacteriota</taxon>
        <taxon>Cyanophyceae</taxon>
        <taxon>Nostocales</taxon>
        <taxon>Scytonemataceae</taxon>
        <taxon>Scytonema</taxon>
    </lineage>
</organism>
<evidence type="ECO:0008006" key="3">
    <source>
        <dbReference type="Google" id="ProtNLM"/>
    </source>
</evidence>
<keyword evidence="2" id="KW-1185">Reference proteome</keyword>
<accession>A0A139X6G8</accession>
<proteinExistence type="predicted"/>
<dbReference type="EMBL" id="ANNX02000030">
    <property type="protein sequence ID" value="KYC40311.1"/>
    <property type="molecule type" value="Genomic_DNA"/>
</dbReference>
<gene>
    <name evidence="1" type="ORF">WA1_27665</name>
</gene>
<dbReference type="RefSeq" id="WP_017745637.1">
    <property type="nucleotide sequence ID" value="NZ_KQ976354.1"/>
</dbReference>
<dbReference type="OrthoDB" id="477505at2"/>
<name>A0A139X6G8_9CYAN</name>
<dbReference type="STRING" id="128403.WA1_27665"/>
<comment type="caution">
    <text evidence="1">The sequence shown here is derived from an EMBL/GenBank/DDBJ whole genome shotgun (WGS) entry which is preliminary data.</text>
</comment>
<protein>
    <recommendedName>
        <fullName evidence="3">Orc1-like AAA ATPase domain-containing protein</fullName>
    </recommendedName>
</protein>
<reference evidence="1 2" key="1">
    <citation type="journal article" date="2013" name="Genome Biol. Evol.">
        <title>Genomes of Stigonematalean cyanobacteria (subsection V) and the evolution of oxygenic photosynthesis from prokaryotes to plastids.</title>
        <authorList>
            <person name="Dagan T."/>
            <person name="Roettger M."/>
            <person name="Stucken K."/>
            <person name="Landan G."/>
            <person name="Koch R."/>
            <person name="Major P."/>
            <person name="Gould S.B."/>
            <person name="Goremykin V.V."/>
            <person name="Rippka R."/>
            <person name="Tandeau de Marsac N."/>
            <person name="Gugger M."/>
            <person name="Lockhart P.J."/>
            <person name="Allen J.F."/>
            <person name="Brune I."/>
            <person name="Maus I."/>
            <person name="Puhler A."/>
            <person name="Martin W.F."/>
        </authorList>
    </citation>
    <scope>NUCLEOTIDE SEQUENCE [LARGE SCALE GENOMIC DNA]</scope>
    <source>
        <strain evidence="1 2">PCC 7110</strain>
    </source>
</reference>
<evidence type="ECO:0000313" key="2">
    <source>
        <dbReference type="Proteomes" id="UP000076925"/>
    </source>
</evidence>
<dbReference type="AlphaFoldDB" id="A0A139X6G8"/>
<dbReference type="Proteomes" id="UP000076925">
    <property type="component" value="Unassembled WGS sequence"/>
</dbReference>
<sequence length="163" mass="18841">MAQETAILRRLFNAFDPSRPLPDGDPLYVDCQEVRGDGDIKEEIGREILYSNSMTYQIYAGHRGAGKSTELLRLQRYLDNYGCYVVYFAADDQDIEPEDAEYTDILLACTRHLLESLRNIARPEPLLKWLREQWEDLKDLLSTPVSLETLEVETLILSRQLKT</sequence>
<evidence type="ECO:0000313" key="1">
    <source>
        <dbReference type="EMBL" id="KYC40311.1"/>
    </source>
</evidence>